<dbReference type="InterPro" id="IPR000150">
    <property type="entry name" value="Cof"/>
</dbReference>
<accession>A0A2K8P260</accession>
<reference evidence="1 2" key="1">
    <citation type="submission" date="2017-11" db="EMBL/GenBank/DDBJ databases">
        <title>Genome sequence of Entomoplasma somnilux PYAN-1 (ATCC 49194).</title>
        <authorList>
            <person name="Lo W.-S."/>
            <person name="Gasparich G.E."/>
            <person name="Kuo C.-H."/>
        </authorList>
    </citation>
    <scope>NUCLEOTIDE SEQUENCE [LARGE SCALE GENOMIC DNA]</scope>
    <source>
        <strain evidence="1 2">PYAN-1</strain>
    </source>
</reference>
<evidence type="ECO:0000313" key="2">
    <source>
        <dbReference type="Proteomes" id="UP000232230"/>
    </source>
</evidence>
<dbReference type="PANTHER" id="PTHR10000">
    <property type="entry name" value="PHOSPHOSERINE PHOSPHATASE"/>
    <property type="match status" value="1"/>
</dbReference>
<dbReference type="SFLD" id="SFLDS00003">
    <property type="entry name" value="Haloacid_Dehalogenase"/>
    <property type="match status" value="1"/>
</dbReference>
<dbReference type="CDD" id="cd07516">
    <property type="entry name" value="HAD_Pase"/>
    <property type="match status" value="1"/>
</dbReference>
<keyword evidence="2" id="KW-1185">Reference proteome</keyword>
<dbReference type="GO" id="GO:0016791">
    <property type="term" value="F:phosphatase activity"/>
    <property type="evidence" value="ECO:0007669"/>
    <property type="project" value="TreeGrafter"/>
</dbReference>
<dbReference type="Proteomes" id="UP000232230">
    <property type="component" value="Chromosome"/>
</dbReference>
<name>A0A2K8P260_9MOLU</name>
<dbReference type="EMBL" id="CP024965">
    <property type="protein sequence ID" value="ATZ18973.1"/>
    <property type="molecule type" value="Genomic_DNA"/>
</dbReference>
<dbReference type="NCBIfam" id="TIGR01484">
    <property type="entry name" value="HAD-SF-IIB"/>
    <property type="match status" value="1"/>
</dbReference>
<dbReference type="AlphaFoldDB" id="A0A2K8P260"/>
<dbReference type="GO" id="GO:0000287">
    <property type="term" value="F:magnesium ion binding"/>
    <property type="evidence" value="ECO:0007669"/>
    <property type="project" value="TreeGrafter"/>
</dbReference>
<dbReference type="RefSeq" id="WP_024863488.1">
    <property type="nucleotide sequence ID" value="NZ_CP024965.1"/>
</dbReference>
<dbReference type="NCBIfam" id="TIGR00099">
    <property type="entry name" value="Cof-subfamily"/>
    <property type="match status" value="1"/>
</dbReference>
<dbReference type="Gene3D" id="3.30.1240.10">
    <property type="match status" value="1"/>
</dbReference>
<dbReference type="InterPro" id="IPR006379">
    <property type="entry name" value="HAD-SF_hydro_IIB"/>
</dbReference>
<evidence type="ECO:0000313" key="1">
    <source>
        <dbReference type="EMBL" id="ATZ18973.1"/>
    </source>
</evidence>
<proteinExistence type="predicted"/>
<gene>
    <name evidence="1" type="primary">had</name>
    <name evidence="1" type="ORF">ESOMN_v1c05910</name>
</gene>
<dbReference type="InterPro" id="IPR036412">
    <property type="entry name" value="HAD-like_sf"/>
</dbReference>
<sequence length="275" mass="30916">MIKLIVLDIDGTIMRNGKTNPEDILALKKAMDQGIVVTLASGRSSSSMHEIAANIGIDLVQTPIIGQNGGQVFYFQKDLTPKFVYRSFFVNDETNTLFELAKNKKVKLFAYTEKDKWAYVNVKFHPFIWFMKKRSHRKVTNFKLDNPKAYQVSKMVAFGSKKKMNKFRKEVEAMGFPAFAFSYVSNAAANIEIVPKGINKSIGLAKVAELLKINQNEVLYFGDGENDIEAIQWAGTGVAMGNAKDKIKNVANDVTLSFYEAGVAHYLNEQIFKED</sequence>
<dbReference type="PROSITE" id="PS01229">
    <property type="entry name" value="COF_2"/>
    <property type="match status" value="1"/>
</dbReference>
<dbReference type="PANTHER" id="PTHR10000:SF8">
    <property type="entry name" value="HAD SUPERFAMILY HYDROLASE-LIKE, TYPE 3"/>
    <property type="match status" value="1"/>
</dbReference>
<protein>
    <submittedName>
        <fullName evidence="1">HAD superfamily hydrolase</fullName>
    </submittedName>
</protein>
<organism evidence="1 2">
    <name type="scientific">Williamsoniiplasma somnilux</name>
    <dbReference type="NCBI Taxonomy" id="215578"/>
    <lineage>
        <taxon>Bacteria</taxon>
        <taxon>Bacillati</taxon>
        <taxon>Mycoplasmatota</taxon>
        <taxon>Mollicutes</taxon>
        <taxon>Entomoplasmatales</taxon>
        <taxon>Williamsoniiplasma</taxon>
    </lineage>
</organism>
<dbReference type="InterPro" id="IPR023214">
    <property type="entry name" value="HAD_sf"/>
</dbReference>
<keyword evidence="1" id="KW-0378">Hydrolase</keyword>
<dbReference type="KEGG" id="esx:ESOMN_v1c05910"/>
<dbReference type="SFLD" id="SFLDG01140">
    <property type="entry name" value="C2.B:_Phosphomannomutase_and_P"/>
    <property type="match status" value="1"/>
</dbReference>
<dbReference type="Gene3D" id="3.40.50.1000">
    <property type="entry name" value="HAD superfamily/HAD-like"/>
    <property type="match status" value="1"/>
</dbReference>
<dbReference type="Pfam" id="PF08282">
    <property type="entry name" value="Hydrolase_3"/>
    <property type="match status" value="1"/>
</dbReference>
<dbReference type="GO" id="GO:0005829">
    <property type="term" value="C:cytosol"/>
    <property type="evidence" value="ECO:0007669"/>
    <property type="project" value="TreeGrafter"/>
</dbReference>
<dbReference type="SUPFAM" id="SSF56784">
    <property type="entry name" value="HAD-like"/>
    <property type="match status" value="1"/>
</dbReference>